<dbReference type="Gene3D" id="2.40.160.20">
    <property type="match status" value="1"/>
</dbReference>
<dbReference type="RefSeq" id="WP_208153415.1">
    <property type="nucleotide sequence ID" value="NZ_JAGEVF010000004.1"/>
</dbReference>
<sequence>MKKLLLIVVLAVLPCLTIQAQSDSGDFTISPQIGVNLSTYSSDATYNSRISFAAGVIGEYYFSDRWSLRSGLLYNPMGAEDGLNIVDKLNYLTIPLNANWHFGKKRNWYLNFGPAVSFLLKAESEFPDGNTLDVKDVVSSLDVGLVVGIGYKFDVAENFQLNIDYQGYGGFIDIDDANNLPFSITNSRSSFNIGGVFSL</sequence>
<name>A0ABS3T0S1_9FLAO</name>
<dbReference type="Pfam" id="PF13568">
    <property type="entry name" value="OMP_b-brl_2"/>
    <property type="match status" value="1"/>
</dbReference>
<comment type="caution">
    <text evidence="3">The sequence shown here is derived from an EMBL/GenBank/DDBJ whole genome shotgun (WGS) entry which is preliminary data.</text>
</comment>
<feature type="chain" id="PRO_5046425003" evidence="1">
    <location>
        <begin position="21"/>
        <end position="199"/>
    </location>
</feature>
<evidence type="ECO:0000259" key="2">
    <source>
        <dbReference type="Pfam" id="PF13568"/>
    </source>
</evidence>
<keyword evidence="1" id="KW-0732">Signal</keyword>
<dbReference type="EMBL" id="JAGEVF010000004">
    <property type="protein sequence ID" value="MBO3116337.1"/>
    <property type="molecule type" value="Genomic_DNA"/>
</dbReference>
<feature type="domain" description="Outer membrane protein beta-barrel" evidence="2">
    <location>
        <begin position="19"/>
        <end position="174"/>
    </location>
</feature>
<evidence type="ECO:0000313" key="3">
    <source>
        <dbReference type="EMBL" id="MBO3116337.1"/>
    </source>
</evidence>
<gene>
    <name evidence="3" type="ORF">J4050_06240</name>
</gene>
<dbReference type="Proteomes" id="UP000676776">
    <property type="component" value="Unassembled WGS sequence"/>
</dbReference>
<organism evidence="3 4">
    <name type="scientific">Winogradskyella pelagia</name>
    <dbReference type="NCBI Taxonomy" id="2819984"/>
    <lineage>
        <taxon>Bacteria</taxon>
        <taxon>Pseudomonadati</taxon>
        <taxon>Bacteroidota</taxon>
        <taxon>Flavobacteriia</taxon>
        <taxon>Flavobacteriales</taxon>
        <taxon>Flavobacteriaceae</taxon>
        <taxon>Winogradskyella</taxon>
    </lineage>
</organism>
<feature type="signal peptide" evidence="1">
    <location>
        <begin position="1"/>
        <end position="20"/>
    </location>
</feature>
<reference evidence="3 4" key="1">
    <citation type="submission" date="2021-03" db="EMBL/GenBank/DDBJ databases">
        <title>Winogradskyella sp. nov., isolated from costal sediment.</title>
        <authorList>
            <person name="Gao C."/>
        </authorList>
    </citation>
    <scope>NUCLEOTIDE SEQUENCE [LARGE SCALE GENOMIC DNA]</scope>
    <source>
        <strain evidence="3 4">DF17</strain>
    </source>
</reference>
<proteinExistence type="predicted"/>
<keyword evidence="4" id="KW-1185">Reference proteome</keyword>
<evidence type="ECO:0000313" key="4">
    <source>
        <dbReference type="Proteomes" id="UP000676776"/>
    </source>
</evidence>
<accession>A0ABS3T0S1</accession>
<evidence type="ECO:0000256" key="1">
    <source>
        <dbReference type="SAM" id="SignalP"/>
    </source>
</evidence>
<dbReference type="InterPro" id="IPR025665">
    <property type="entry name" value="Beta-barrel_OMP_2"/>
</dbReference>
<protein>
    <submittedName>
        <fullName evidence="3">PorT family protein</fullName>
    </submittedName>
</protein>
<dbReference type="InterPro" id="IPR011250">
    <property type="entry name" value="OMP/PagP_B-barrel"/>
</dbReference>
<dbReference type="SUPFAM" id="SSF56925">
    <property type="entry name" value="OMPA-like"/>
    <property type="match status" value="1"/>
</dbReference>